<evidence type="ECO:0000256" key="2">
    <source>
        <dbReference type="ARBA" id="ARBA00005912"/>
    </source>
</evidence>
<gene>
    <name evidence="7" type="ORF">HYH02_010905</name>
</gene>
<comment type="caution">
    <text evidence="7">The sequence shown here is derived from an EMBL/GenBank/DDBJ whole genome shotgun (WGS) entry which is preliminary data.</text>
</comment>
<dbReference type="PANTHER" id="PTHR20982">
    <property type="entry name" value="RIBOSOME RECYCLING FACTOR"/>
    <property type="match status" value="1"/>
</dbReference>
<keyword evidence="4" id="KW-0648">Protein biosynthesis</keyword>
<reference evidence="7" key="1">
    <citation type="journal article" date="2020" name="bioRxiv">
        <title>Comparative genomics of Chlamydomonas.</title>
        <authorList>
            <person name="Craig R.J."/>
            <person name="Hasan A.R."/>
            <person name="Ness R.W."/>
            <person name="Keightley P.D."/>
        </authorList>
    </citation>
    <scope>NUCLEOTIDE SEQUENCE</scope>
    <source>
        <strain evidence="7">CCAP 11/173</strain>
    </source>
</reference>
<organism evidence="7 8">
    <name type="scientific">Chlamydomonas schloesseri</name>
    <dbReference type="NCBI Taxonomy" id="2026947"/>
    <lineage>
        <taxon>Eukaryota</taxon>
        <taxon>Viridiplantae</taxon>
        <taxon>Chlorophyta</taxon>
        <taxon>core chlorophytes</taxon>
        <taxon>Chlorophyceae</taxon>
        <taxon>CS clade</taxon>
        <taxon>Chlamydomonadales</taxon>
        <taxon>Chlamydomonadaceae</taxon>
        <taxon>Chlamydomonas</taxon>
    </lineage>
</organism>
<dbReference type="InterPro" id="IPR023584">
    <property type="entry name" value="Ribosome_recyc_fac_dom"/>
</dbReference>
<evidence type="ECO:0000259" key="6">
    <source>
        <dbReference type="Pfam" id="PF01765"/>
    </source>
</evidence>
<dbReference type="SUPFAM" id="SSF55194">
    <property type="entry name" value="Ribosome recycling factor, RRF"/>
    <property type="match status" value="1"/>
</dbReference>
<feature type="domain" description="Ribosome recycling factor" evidence="6">
    <location>
        <begin position="8"/>
        <end position="174"/>
    </location>
</feature>
<dbReference type="GO" id="GO:0005739">
    <property type="term" value="C:mitochondrion"/>
    <property type="evidence" value="ECO:0007669"/>
    <property type="project" value="TreeGrafter"/>
</dbReference>
<proteinExistence type="inferred from homology"/>
<dbReference type="Pfam" id="PF01765">
    <property type="entry name" value="RRF"/>
    <property type="match status" value="1"/>
</dbReference>
<accession>A0A835TGT5</accession>
<dbReference type="EMBL" id="JAEHOD010000043">
    <property type="protein sequence ID" value="KAG2438450.1"/>
    <property type="molecule type" value="Genomic_DNA"/>
</dbReference>
<dbReference type="InterPro" id="IPR036191">
    <property type="entry name" value="RRF_sf"/>
</dbReference>
<comment type="similarity">
    <text evidence="2">Belongs to the RRF family.</text>
</comment>
<dbReference type="PANTHER" id="PTHR20982:SF3">
    <property type="entry name" value="MITOCHONDRIAL RIBOSOME RECYCLING FACTOR PSEUDO 1"/>
    <property type="match status" value="1"/>
</dbReference>
<dbReference type="GO" id="GO:0006412">
    <property type="term" value="P:translation"/>
    <property type="evidence" value="ECO:0007669"/>
    <property type="project" value="UniProtKB-KW"/>
</dbReference>
<dbReference type="Gene3D" id="1.10.132.20">
    <property type="entry name" value="Ribosome-recycling factor"/>
    <property type="match status" value="1"/>
</dbReference>
<keyword evidence="8" id="KW-1185">Reference proteome</keyword>
<dbReference type="Proteomes" id="UP000613740">
    <property type="component" value="Unassembled WGS sequence"/>
</dbReference>
<dbReference type="InterPro" id="IPR002661">
    <property type="entry name" value="Ribosome_recyc_fac"/>
</dbReference>
<evidence type="ECO:0000256" key="3">
    <source>
        <dbReference type="ARBA" id="ARBA00014063"/>
    </source>
</evidence>
<evidence type="ECO:0000256" key="4">
    <source>
        <dbReference type="ARBA" id="ARBA00022917"/>
    </source>
</evidence>
<evidence type="ECO:0000313" key="7">
    <source>
        <dbReference type="EMBL" id="KAG2438450.1"/>
    </source>
</evidence>
<dbReference type="GO" id="GO:0043023">
    <property type="term" value="F:ribosomal large subunit binding"/>
    <property type="evidence" value="ECO:0007669"/>
    <property type="project" value="TreeGrafter"/>
</dbReference>
<sequence>MGEALDHLRRKLAGIRTGRASPGLLEAINVEARSSGSAHGPHVPLRVLGTVVARGPQLLVVEVYDKEDAQAVAKAIQNSPLKLQARAENGEVLVPVPRLSLEMVERFAKLAAQEAEVARKAVRAVRHRALERAKLCNTGGPADELRRMDAQVQAATDRHIKEVDGLLRAKEKDLREHH</sequence>
<evidence type="ECO:0000256" key="5">
    <source>
        <dbReference type="ARBA" id="ARBA00032397"/>
    </source>
</evidence>
<name>A0A835TGT5_9CHLO</name>
<dbReference type="Gene3D" id="3.30.1360.40">
    <property type="match status" value="1"/>
</dbReference>
<evidence type="ECO:0000256" key="1">
    <source>
        <dbReference type="ARBA" id="ARBA00002952"/>
    </source>
</evidence>
<protein>
    <recommendedName>
        <fullName evidence="3">Ribosome-recycling factor, chloroplastic</fullName>
    </recommendedName>
    <alternativeName>
        <fullName evidence="5">Ribosome-releasing factor, chloroplastic</fullName>
    </alternativeName>
</protein>
<comment type="function">
    <text evidence="1">Responsible for the release of ribosomes from messenger RNA at the termination of chloroplastic protein biosynthesis.</text>
</comment>
<dbReference type="OrthoDB" id="407355at2759"/>
<dbReference type="AlphaFoldDB" id="A0A835TGT5"/>
<evidence type="ECO:0000313" key="8">
    <source>
        <dbReference type="Proteomes" id="UP000613740"/>
    </source>
</evidence>